<dbReference type="Pfam" id="PF00753">
    <property type="entry name" value="Lactamase_B"/>
    <property type="match status" value="1"/>
</dbReference>
<evidence type="ECO:0000259" key="2">
    <source>
        <dbReference type="SMART" id="SM00849"/>
    </source>
</evidence>
<dbReference type="SUPFAM" id="SSF56281">
    <property type="entry name" value="Metallo-hydrolase/oxidoreductase"/>
    <property type="match status" value="1"/>
</dbReference>
<dbReference type="InterPro" id="IPR050855">
    <property type="entry name" value="NDM-1-like"/>
</dbReference>
<dbReference type="EMBL" id="JAPCHZ010000006">
    <property type="protein sequence ID" value="MCW4452901.1"/>
    <property type="molecule type" value="Genomic_DNA"/>
</dbReference>
<feature type="domain" description="Metallo-beta-lactamase" evidence="2">
    <location>
        <begin position="61"/>
        <end position="237"/>
    </location>
</feature>
<dbReference type="Gene3D" id="3.60.15.10">
    <property type="entry name" value="Ribonuclease Z/Hydroxyacylglutathione hydrolase-like"/>
    <property type="match status" value="1"/>
</dbReference>
<sequence length="309" mass="34375">MNRKEFLATTFAAGLGLAFVPSVLSCSSSKIVSQQLLEPVKLSAGNLAKVVGNVSRYTNKGGTVGIFETKDGFVVIDSQFPDSIQPVLDGISVIGKPVLYLCNTHHHGDHTSGNIAFKDSNTKIIAHKRVPELQRLAAEKSNKLAEQHYASILFEDRYKIDLGNQKITGYHFGNGHTFGDVMYHFENDNVVHMGDLMFTNMIPVYRTADGSDSRNWIKILENAQSTFDNDTVFIFGHGNKPEFTTGNKSNLKEMANFLEASNEFVYGNMLAGISTEKILEKHQFIPGFENRKTPERFAGFLDELRKTLS</sequence>
<gene>
    <name evidence="3" type="ORF">OK344_11870</name>
</gene>
<evidence type="ECO:0000313" key="3">
    <source>
        <dbReference type="EMBL" id="MCW4452901.1"/>
    </source>
</evidence>
<dbReference type="RefSeq" id="WP_265144976.1">
    <property type="nucleotide sequence ID" value="NZ_JAPCHZ010000006.1"/>
</dbReference>
<comment type="caution">
    <text evidence="3">The sequence shown here is derived from an EMBL/GenBank/DDBJ whole genome shotgun (WGS) entry which is preliminary data.</text>
</comment>
<dbReference type="PANTHER" id="PTHR42951">
    <property type="entry name" value="METALLO-BETA-LACTAMASE DOMAIN-CONTAINING"/>
    <property type="match status" value="1"/>
</dbReference>
<organism evidence="3 4">
    <name type="scientific">Kaistella yananensis</name>
    <dbReference type="NCBI Taxonomy" id="2989820"/>
    <lineage>
        <taxon>Bacteria</taxon>
        <taxon>Pseudomonadati</taxon>
        <taxon>Bacteroidota</taxon>
        <taxon>Flavobacteriia</taxon>
        <taxon>Flavobacteriales</taxon>
        <taxon>Weeksellaceae</taxon>
        <taxon>Chryseobacterium group</taxon>
        <taxon>Kaistella</taxon>
    </lineage>
</organism>
<proteinExistence type="inferred from homology"/>
<name>A0ABT3JR08_9FLAO</name>
<reference evidence="3 4" key="1">
    <citation type="submission" date="2022-10" db="EMBL/GenBank/DDBJ databases">
        <title>Kaistella sp. BT-6-1-3.</title>
        <authorList>
            <person name="Ai J."/>
            <person name="Deng Z."/>
        </authorList>
    </citation>
    <scope>NUCLEOTIDE SEQUENCE [LARGE SCALE GENOMIC DNA]</scope>
    <source>
        <strain evidence="3 4">BT6-1-3</strain>
    </source>
</reference>
<dbReference type="InterPro" id="IPR001279">
    <property type="entry name" value="Metallo-B-lactamas"/>
</dbReference>
<dbReference type="Proteomes" id="UP001209107">
    <property type="component" value="Unassembled WGS sequence"/>
</dbReference>
<evidence type="ECO:0000256" key="1">
    <source>
        <dbReference type="ARBA" id="ARBA00005250"/>
    </source>
</evidence>
<evidence type="ECO:0000313" key="4">
    <source>
        <dbReference type="Proteomes" id="UP001209107"/>
    </source>
</evidence>
<comment type="similarity">
    <text evidence="1">Belongs to the metallo-beta-lactamase superfamily. Class-B beta-lactamase family.</text>
</comment>
<accession>A0ABT3JR08</accession>
<dbReference type="InterPro" id="IPR036866">
    <property type="entry name" value="RibonucZ/Hydroxyglut_hydro"/>
</dbReference>
<dbReference type="PANTHER" id="PTHR42951:SF4">
    <property type="entry name" value="ACYL-COENZYME A THIOESTERASE MBLAC2"/>
    <property type="match status" value="1"/>
</dbReference>
<keyword evidence="4" id="KW-1185">Reference proteome</keyword>
<dbReference type="PROSITE" id="PS51257">
    <property type="entry name" value="PROKAR_LIPOPROTEIN"/>
    <property type="match status" value="1"/>
</dbReference>
<protein>
    <submittedName>
        <fullName evidence="3">MBL fold metallo-hydrolase</fullName>
    </submittedName>
</protein>
<dbReference type="SMART" id="SM00849">
    <property type="entry name" value="Lactamase_B"/>
    <property type="match status" value="1"/>
</dbReference>
<dbReference type="CDD" id="cd16282">
    <property type="entry name" value="metallo-hydrolase-like_MBL-fold"/>
    <property type="match status" value="1"/>
</dbReference>